<keyword evidence="7" id="KW-0472">Membrane</keyword>
<feature type="transmembrane region" description="Helical" evidence="7">
    <location>
        <begin position="661"/>
        <end position="682"/>
    </location>
</feature>
<evidence type="ECO:0000256" key="6">
    <source>
        <dbReference type="SAM" id="MobiDB-lite"/>
    </source>
</evidence>
<keyword evidence="7" id="KW-1133">Transmembrane helix</keyword>
<dbReference type="PROSITE" id="PS50048">
    <property type="entry name" value="ZN2_CY6_FUNGAL_2"/>
    <property type="match status" value="1"/>
</dbReference>
<dbReference type="InterPro" id="IPR050815">
    <property type="entry name" value="TF_fung"/>
</dbReference>
<dbReference type="Gene3D" id="4.10.240.10">
    <property type="entry name" value="Zn(2)-C6 fungal-type DNA-binding domain"/>
    <property type="match status" value="1"/>
</dbReference>
<evidence type="ECO:0000313" key="10">
    <source>
        <dbReference type="Proteomes" id="UP001212152"/>
    </source>
</evidence>
<organism evidence="9 10">
    <name type="scientific">Geranomyces variabilis</name>
    <dbReference type="NCBI Taxonomy" id="109894"/>
    <lineage>
        <taxon>Eukaryota</taxon>
        <taxon>Fungi</taxon>
        <taxon>Fungi incertae sedis</taxon>
        <taxon>Chytridiomycota</taxon>
        <taxon>Chytridiomycota incertae sedis</taxon>
        <taxon>Chytridiomycetes</taxon>
        <taxon>Spizellomycetales</taxon>
        <taxon>Powellomycetaceae</taxon>
        <taxon>Geranomyces</taxon>
    </lineage>
</organism>
<evidence type="ECO:0000259" key="8">
    <source>
        <dbReference type="PROSITE" id="PS50048"/>
    </source>
</evidence>
<evidence type="ECO:0000256" key="1">
    <source>
        <dbReference type="ARBA" id="ARBA00004123"/>
    </source>
</evidence>
<keyword evidence="3" id="KW-0805">Transcription regulation</keyword>
<dbReference type="CDD" id="cd12148">
    <property type="entry name" value="fungal_TF_MHR"/>
    <property type="match status" value="1"/>
</dbReference>
<name>A0AAD5XQP8_9FUNG</name>
<dbReference type="InterPro" id="IPR036864">
    <property type="entry name" value="Zn2-C6_fun-type_DNA-bd_sf"/>
</dbReference>
<evidence type="ECO:0000256" key="5">
    <source>
        <dbReference type="ARBA" id="ARBA00023242"/>
    </source>
</evidence>
<evidence type="ECO:0000256" key="7">
    <source>
        <dbReference type="SAM" id="Phobius"/>
    </source>
</evidence>
<reference evidence="9" key="1">
    <citation type="submission" date="2020-05" db="EMBL/GenBank/DDBJ databases">
        <title>Phylogenomic resolution of chytrid fungi.</title>
        <authorList>
            <person name="Stajich J.E."/>
            <person name="Amses K."/>
            <person name="Simmons R."/>
            <person name="Seto K."/>
            <person name="Myers J."/>
            <person name="Bonds A."/>
            <person name="Quandt C.A."/>
            <person name="Barry K."/>
            <person name="Liu P."/>
            <person name="Grigoriev I."/>
            <person name="Longcore J.E."/>
            <person name="James T.Y."/>
        </authorList>
    </citation>
    <scope>NUCLEOTIDE SEQUENCE</scope>
    <source>
        <strain evidence="9">JEL0379</strain>
    </source>
</reference>
<evidence type="ECO:0000256" key="2">
    <source>
        <dbReference type="ARBA" id="ARBA00022723"/>
    </source>
</evidence>
<feature type="region of interest" description="Disordered" evidence="6">
    <location>
        <begin position="1"/>
        <end position="48"/>
    </location>
</feature>
<evidence type="ECO:0000313" key="9">
    <source>
        <dbReference type="EMBL" id="KAJ3175402.1"/>
    </source>
</evidence>
<dbReference type="SUPFAM" id="SSF57701">
    <property type="entry name" value="Zn2/Cys6 DNA-binding domain"/>
    <property type="match status" value="1"/>
</dbReference>
<dbReference type="AlphaFoldDB" id="A0AAD5XQP8"/>
<dbReference type="Pfam" id="PF04082">
    <property type="entry name" value="Fungal_trans"/>
    <property type="match status" value="1"/>
</dbReference>
<dbReference type="PANTHER" id="PTHR47338:SF5">
    <property type="entry name" value="ZN(II)2CYS6 TRANSCRIPTION FACTOR (EUROFUNG)"/>
    <property type="match status" value="1"/>
</dbReference>
<evidence type="ECO:0000256" key="3">
    <source>
        <dbReference type="ARBA" id="ARBA00023015"/>
    </source>
</evidence>
<feature type="compositionally biased region" description="Low complexity" evidence="6">
    <location>
        <begin position="39"/>
        <end position="48"/>
    </location>
</feature>
<gene>
    <name evidence="9" type="ORF">HDU87_006222</name>
</gene>
<keyword evidence="7" id="KW-0812">Transmembrane</keyword>
<feature type="region of interest" description="Disordered" evidence="6">
    <location>
        <begin position="186"/>
        <end position="208"/>
    </location>
</feature>
<accession>A0AAD5XQP8</accession>
<evidence type="ECO:0000256" key="4">
    <source>
        <dbReference type="ARBA" id="ARBA00023163"/>
    </source>
</evidence>
<dbReference type="EMBL" id="JADGJQ010000052">
    <property type="protein sequence ID" value="KAJ3175402.1"/>
    <property type="molecule type" value="Genomic_DNA"/>
</dbReference>
<dbReference type="InterPro" id="IPR001138">
    <property type="entry name" value="Zn2Cys6_DnaBD"/>
</dbReference>
<dbReference type="CDD" id="cd00067">
    <property type="entry name" value="GAL4"/>
    <property type="match status" value="1"/>
</dbReference>
<comment type="subcellular location">
    <subcellularLocation>
        <location evidence="1">Nucleus</location>
    </subcellularLocation>
</comment>
<dbReference type="GO" id="GO:0000981">
    <property type="term" value="F:DNA-binding transcription factor activity, RNA polymerase II-specific"/>
    <property type="evidence" value="ECO:0007669"/>
    <property type="project" value="InterPro"/>
</dbReference>
<dbReference type="GO" id="GO:0008270">
    <property type="term" value="F:zinc ion binding"/>
    <property type="evidence" value="ECO:0007669"/>
    <property type="project" value="InterPro"/>
</dbReference>
<dbReference type="GO" id="GO:0005634">
    <property type="term" value="C:nucleus"/>
    <property type="evidence" value="ECO:0007669"/>
    <property type="project" value="UniProtKB-SubCell"/>
</dbReference>
<dbReference type="PANTHER" id="PTHR47338">
    <property type="entry name" value="ZN(II)2CYS6 TRANSCRIPTION FACTOR (EUROFUNG)-RELATED"/>
    <property type="match status" value="1"/>
</dbReference>
<dbReference type="GO" id="GO:0006351">
    <property type="term" value="P:DNA-templated transcription"/>
    <property type="evidence" value="ECO:0007669"/>
    <property type="project" value="InterPro"/>
</dbReference>
<comment type="caution">
    <text evidence="9">The sequence shown here is derived from an EMBL/GenBank/DDBJ whole genome shotgun (WGS) entry which is preliminary data.</text>
</comment>
<keyword evidence="5" id="KW-0539">Nucleus</keyword>
<dbReference type="GO" id="GO:0003677">
    <property type="term" value="F:DNA binding"/>
    <property type="evidence" value="ECO:0007669"/>
    <property type="project" value="InterPro"/>
</dbReference>
<keyword evidence="10" id="KW-1185">Reference proteome</keyword>
<dbReference type="Proteomes" id="UP001212152">
    <property type="component" value="Unassembled WGS sequence"/>
</dbReference>
<dbReference type="Pfam" id="PF00172">
    <property type="entry name" value="Zn_clus"/>
    <property type="match status" value="1"/>
</dbReference>
<dbReference type="SMART" id="SM00066">
    <property type="entry name" value="GAL4"/>
    <property type="match status" value="1"/>
</dbReference>
<protein>
    <recommendedName>
        <fullName evidence="8">Zn(2)-C6 fungal-type domain-containing protein</fullName>
    </recommendedName>
</protein>
<feature type="domain" description="Zn(2)-C6 fungal-type" evidence="8">
    <location>
        <begin position="72"/>
        <end position="102"/>
    </location>
</feature>
<feature type="compositionally biased region" description="Polar residues" evidence="6">
    <location>
        <begin position="186"/>
        <end position="198"/>
    </location>
</feature>
<keyword evidence="2" id="KW-0479">Metal-binding</keyword>
<dbReference type="InterPro" id="IPR007219">
    <property type="entry name" value="XnlR_reg_dom"/>
</dbReference>
<keyword evidence="4" id="KW-0804">Transcription</keyword>
<proteinExistence type="predicted"/>
<feature type="compositionally biased region" description="Low complexity" evidence="6">
    <location>
        <begin position="1"/>
        <end position="10"/>
    </location>
</feature>
<sequence length="739" mass="81439">MDRSFAAAALPPAPPSADSRDSPDAMLYASADQTNNGPASSSAAQTTAAQSAAQSRQFETAKRVRSAKTIWACDRCYRLKSKCDSGRPSCGTCVKTASQCSYTARERGSTGVARRGKRVRTVDAYVQMLEARLAEVEEIMKSRGPATLNGASVPHAYGHRHSPYDSSDRLHAQLYSSADRLYSHSGSSRQWQEGSQSPGYHPPFTEFSMIPSPSHPASRTALSGTSPILQTVPADGATDIFSPEVLRHLCNVYFEVCTKRWYNIPLHPKVFWGIPLEQHPPFLIYGLAAISAQYSNHPAITEYVRVNKLPGYRTGEAYFTRAKAMSADLTSVPAFETVIGMSILSMVAIRMGEPSATAYIAVAIRTAVEQMKLDTDPDVEEVHGSLSWQEKEARRRLWWSLCSIDGTDCAVSDRARIVAECDLPMFDRTPFFSDMSGRVKSPAPEILWSSLECADGLPPMGLFIPGRDLDCGEANGRLARIYARIRALGGAVSSIAQKATETATTQRRRSLDLPHTTLANASRHLAAYETEARPPPPPPFGSQVSTSHNPLMQISADQPHRRADVSLIEADLAKWKQSLPIWAQDISHATVFSANSYSHDPIPFQLLSLHVMFHSCHIALHLPALLRDPHHHSATYLAILQHTRAVTSLFQRGIAADPTAMYLPIFNCFFVFYPAVVVALALSDDAYSGHEKAEFKKEFHLYIGWMKVLGAKWYLGGYLVKVLEGIVDEWALDGDRDRE</sequence>